<dbReference type="InterPro" id="IPR041577">
    <property type="entry name" value="RT_RNaseH_2"/>
</dbReference>
<dbReference type="SUPFAM" id="SSF54160">
    <property type="entry name" value="Chromo domain-like"/>
    <property type="match status" value="1"/>
</dbReference>
<organism evidence="11 12">
    <name type="scientific">Cucumis melo var. makuwa</name>
    <name type="common">Oriental melon</name>
    <dbReference type="NCBI Taxonomy" id="1194695"/>
    <lineage>
        <taxon>Eukaryota</taxon>
        <taxon>Viridiplantae</taxon>
        <taxon>Streptophyta</taxon>
        <taxon>Embryophyta</taxon>
        <taxon>Tracheophyta</taxon>
        <taxon>Spermatophyta</taxon>
        <taxon>Magnoliopsida</taxon>
        <taxon>eudicotyledons</taxon>
        <taxon>Gunneridae</taxon>
        <taxon>Pentapetalae</taxon>
        <taxon>rosids</taxon>
        <taxon>fabids</taxon>
        <taxon>Cucurbitales</taxon>
        <taxon>Cucurbitaceae</taxon>
        <taxon>Benincaseae</taxon>
        <taxon>Cucumis</taxon>
    </lineage>
</organism>
<evidence type="ECO:0000256" key="2">
    <source>
        <dbReference type="ARBA" id="ARBA00022679"/>
    </source>
</evidence>
<feature type="compositionally biased region" description="Basic and acidic residues" evidence="8">
    <location>
        <begin position="10"/>
        <end position="24"/>
    </location>
</feature>
<dbReference type="SUPFAM" id="SSF53098">
    <property type="entry name" value="Ribonuclease H-like"/>
    <property type="match status" value="1"/>
</dbReference>
<dbReference type="GO" id="GO:0003964">
    <property type="term" value="F:RNA-directed DNA polymerase activity"/>
    <property type="evidence" value="ECO:0007669"/>
    <property type="project" value="UniProtKB-KW"/>
</dbReference>
<dbReference type="InterPro" id="IPR043502">
    <property type="entry name" value="DNA/RNA_pol_sf"/>
</dbReference>
<evidence type="ECO:0000256" key="3">
    <source>
        <dbReference type="ARBA" id="ARBA00022695"/>
    </source>
</evidence>
<dbReference type="Gene3D" id="3.10.10.10">
    <property type="entry name" value="HIV Type 1 Reverse Transcriptase, subunit A, domain 1"/>
    <property type="match status" value="1"/>
</dbReference>
<keyword evidence="2" id="KW-0808">Transferase</keyword>
<evidence type="ECO:0000256" key="7">
    <source>
        <dbReference type="ARBA" id="ARBA00022918"/>
    </source>
</evidence>
<evidence type="ECO:0000259" key="10">
    <source>
        <dbReference type="PROSITE" id="PS50878"/>
    </source>
</evidence>
<dbReference type="InterPro" id="IPR012337">
    <property type="entry name" value="RNaseH-like_sf"/>
</dbReference>
<dbReference type="GO" id="GO:0006508">
    <property type="term" value="P:proteolysis"/>
    <property type="evidence" value="ECO:0007669"/>
    <property type="project" value="UniProtKB-KW"/>
</dbReference>
<dbReference type="Gene3D" id="3.30.420.10">
    <property type="entry name" value="Ribonuclease H-like superfamily/Ribonuclease H"/>
    <property type="match status" value="1"/>
</dbReference>
<dbReference type="Pfam" id="PF24626">
    <property type="entry name" value="SH3_Tf2-1"/>
    <property type="match status" value="1"/>
</dbReference>
<dbReference type="InterPro" id="IPR000477">
    <property type="entry name" value="RT_dom"/>
</dbReference>
<dbReference type="EMBL" id="SSTD01017537">
    <property type="protein sequence ID" value="TYJ99843.1"/>
    <property type="molecule type" value="Genomic_DNA"/>
</dbReference>
<evidence type="ECO:0000313" key="11">
    <source>
        <dbReference type="EMBL" id="TYJ99843.1"/>
    </source>
</evidence>
<dbReference type="PROSITE" id="PS50013">
    <property type="entry name" value="CHROMO_2"/>
    <property type="match status" value="1"/>
</dbReference>
<dbReference type="Pfam" id="PF00078">
    <property type="entry name" value="RVT_1"/>
    <property type="match status" value="1"/>
</dbReference>
<keyword evidence="4" id="KW-0540">Nuclease</keyword>
<dbReference type="Proteomes" id="UP000321947">
    <property type="component" value="Unassembled WGS sequence"/>
</dbReference>
<keyword evidence="1" id="KW-0645">Protease</keyword>
<keyword evidence="5" id="KW-0255">Endonuclease</keyword>
<dbReference type="PANTHER" id="PTHR24559:SF450">
    <property type="entry name" value="RNA-DIRECTED DNA POLYMERASE HOMOLOG"/>
    <property type="match status" value="1"/>
</dbReference>
<dbReference type="Pfam" id="PF17919">
    <property type="entry name" value="RT_RNaseH_2"/>
    <property type="match status" value="1"/>
</dbReference>
<dbReference type="SMART" id="SM00298">
    <property type="entry name" value="CHROMO"/>
    <property type="match status" value="1"/>
</dbReference>
<dbReference type="InterPro" id="IPR000953">
    <property type="entry name" value="Chromo/chromo_shadow_dom"/>
</dbReference>
<evidence type="ECO:0000256" key="5">
    <source>
        <dbReference type="ARBA" id="ARBA00022759"/>
    </source>
</evidence>
<dbReference type="InterPro" id="IPR056924">
    <property type="entry name" value="SH3_Tf2-1"/>
</dbReference>
<evidence type="ECO:0000256" key="6">
    <source>
        <dbReference type="ARBA" id="ARBA00022801"/>
    </source>
</evidence>
<reference evidence="11 12" key="1">
    <citation type="submission" date="2019-08" db="EMBL/GenBank/DDBJ databases">
        <title>Draft genome sequences of two oriental melons (Cucumis melo L. var makuwa).</title>
        <authorList>
            <person name="Kwon S.-Y."/>
        </authorList>
    </citation>
    <scope>NUCLEOTIDE SEQUENCE [LARGE SCALE GENOMIC DNA]</scope>
    <source>
        <strain evidence="12">cv. Chang Bougi</strain>
        <tissue evidence="11">Leaf</tissue>
    </source>
</reference>
<dbReference type="GO" id="GO:0003676">
    <property type="term" value="F:nucleic acid binding"/>
    <property type="evidence" value="ECO:0007669"/>
    <property type="project" value="InterPro"/>
</dbReference>
<comment type="caution">
    <text evidence="11">The sequence shown here is derived from an EMBL/GenBank/DDBJ whole genome shotgun (WGS) entry which is preliminary data.</text>
</comment>
<feature type="region of interest" description="Disordered" evidence="8">
    <location>
        <begin position="1"/>
        <end position="24"/>
    </location>
</feature>
<dbReference type="AlphaFoldDB" id="A0A5D3BKM7"/>
<dbReference type="SUPFAM" id="SSF56672">
    <property type="entry name" value="DNA/RNA polymerases"/>
    <property type="match status" value="1"/>
</dbReference>
<dbReference type="InterPro" id="IPR043128">
    <property type="entry name" value="Rev_trsase/Diguanyl_cyclase"/>
</dbReference>
<keyword evidence="7" id="KW-0695">RNA-directed DNA polymerase</keyword>
<evidence type="ECO:0000256" key="1">
    <source>
        <dbReference type="ARBA" id="ARBA00022670"/>
    </source>
</evidence>
<evidence type="ECO:0000256" key="4">
    <source>
        <dbReference type="ARBA" id="ARBA00022722"/>
    </source>
</evidence>
<gene>
    <name evidence="11" type="ORF">E5676_scaffold446G00540</name>
</gene>
<accession>A0A5D3BKM7</accession>
<feature type="domain" description="Chromo" evidence="9">
    <location>
        <begin position="711"/>
        <end position="744"/>
    </location>
</feature>
<evidence type="ECO:0000256" key="8">
    <source>
        <dbReference type="SAM" id="MobiDB-lite"/>
    </source>
</evidence>
<dbReference type="CDD" id="cd01647">
    <property type="entry name" value="RT_LTR"/>
    <property type="match status" value="1"/>
</dbReference>
<dbReference type="InterPro" id="IPR036397">
    <property type="entry name" value="RNaseH_sf"/>
</dbReference>
<keyword evidence="3" id="KW-0548">Nucleotidyltransferase</keyword>
<dbReference type="PANTHER" id="PTHR24559">
    <property type="entry name" value="TRANSPOSON TY3-I GAG-POL POLYPROTEIN"/>
    <property type="match status" value="1"/>
</dbReference>
<protein>
    <submittedName>
        <fullName evidence="11">Ty3-gypsy retrotransposon protein</fullName>
    </submittedName>
</protein>
<dbReference type="GO" id="GO:0004519">
    <property type="term" value="F:endonuclease activity"/>
    <property type="evidence" value="ECO:0007669"/>
    <property type="project" value="UniProtKB-KW"/>
</dbReference>
<evidence type="ECO:0000259" key="9">
    <source>
        <dbReference type="PROSITE" id="PS50013"/>
    </source>
</evidence>
<evidence type="ECO:0000313" key="12">
    <source>
        <dbReference type="Proteomes" id="UP000321947"/>
    </source>
</evidence>
<dbReference type="FunFam" id="3.10.10.10:FF:000007">
    <property type="entry name" value="Retrovirus-related Pol polyprotein from transposon 17.6-like Protein"/>
    <property type="match status" value="1"/>
</dbReference>
<dbReference type="InterPro" id="IPR053134">
    <property type="entry name" value="RNA-dir_DNA_polymerase"/>
</dbReference>
<sequence length="859" mass="99532">MRTITSKTNPTRETKKEGPLKKLSDVEFQARKEKGLRFRCNEKYSHDRKCKAKEQRELRMYVIKNDNEEFEIIENTNYEEKELKMVRIAEEDQTVTELSINSVVGLSNPSTMKKIIIKGDSSLTKARVGLKNMMKSWEESDQGFLVEFRSMEGGSTSSEDSEREIEEGTNPVNVRPYRYAHQQKKEMEKLVEEMLKLGIIRPSNNPYSSLVLLVRKKDGSWRFCVDYKALNNVTIPNKFPIPVIEELFDKLNGATWFSKIDLKAGYHQIRMSNKDIEKTTFQTHEGHYEFMAMPFGLTNEPSTFQSLMNSIFKPYLRKFVLVFFDDILIYSKDLESHLQHLGLALQVKDWKLTPKKANTEECKGGTGIPRPKRFKWNEEAFQKLQNAMITLLVLALPDFNAIFEVETDASGYEIGAVLMQSKHPIAYFSHTLAVRDRAKPVYEGELMAVVLAVQRWETLLTRQKILGKLLGYSFEVIYIPELENKATEAFIKNVPHDRFSKYGHFLMTKHPYTAKTVADLFIKEIVRLHGYPKSIVSDRDKVFLSQFWKELSKMAGTKLHRTVYGRLSSPLIYYGDQDTPNSALDEQLKERDIALGALKEHLKIAQEKMKMSADQKKREVEYMVGDMVFLKIRPYRQVSLRKRRNEKLAPKFFGPYKIIEKIGPVAHKLEFPESLSIHPIFRVLQLKKMKGEHQMEVAELPYITENHKWQAIPEEIYGYQKNKVAGWDVLVKWKGLSGNEATWEDYDDFPQRYLDLHLEDKVNLEECNDRPLSSKHTVEERKAIKFTWLSKAFKVLGKNLNGGIHGAPTIYLRDTPSIPGFPMQGLETCCLTTYLLEDSKLELFITWFGGFGLVCWTAT</sequence>
<name>A0A5D3BKM7_CUCMM</name>
<dbReference type="Gene3D" id="3.30.70.270">
    <property type="match status" value="1"/>
</dbReference>
<keyword evidence="6" id="KW-0378">Hydrolase</keyword>
<dbReference type="PROSITE" id="PS50878">
    <property type="entry name" value="RT_POL"/>
    <property type="match status" value="1"/>
</dbReference>
<dbReference type="GO" id="GO:0008233">
    <property type="term" value="F:peptidase activity"/>
    <property type="evidence" value="ECO:0007669"/>
    <property type="project" value="UniProtKB-KW"/>
</dbReference>
<feature type="domain" description="Reverse transcriptase" evidence="10">
    <location>
        <begin position="195"/>
        <end position="381"/>
    </location>
</feature>
<proteinExistence type="predicted"/>
<dbReference type="InterPro" id="IPR016197">
    <property type="entry name" value="Chromo-like_dom_sf"/>
</dbReference>